<gene>
    <name evidence="2" type="ORF">DDIC_07940</name>
</gene>
<sequence>MKRVTDALAVSRSNTYERCRNPQPRPERYNKAEDALLLPLIVDFLGGRQTSDYRRIQRLLNRQLIASGRTPVNHKRVYRIMRQNNLLLARFTGSQPGKAHTGKVSTLQRNQRWCLTGLRLPATTVSGCASFLHWILVTGKLICPHQSRQRYKGHLG</sequence>
<dbReference type="Proteomes" id="UP000297065">
    <property type="component" value="Chromosome"/>
</dbReference>
<feature type="domain" description="HTH-like" evidence="1">
    <location>
        <begin position="45"/>
        <end position="88"/>
    </location>
</feature>
<evidence type="ECO:0000313" key="2">
    <source>
        <dbReference type="EMBL" id="QCC85804.1"/>
    </source>
</evidence>
<protein>
    <recommendedName>
        <fullName evidence="1">HTH-like domain-containing protein</fullName>
    </recommendedName>
</protein>
<dbReference type="InterPro" id="IPR025948">
    <property type="entry name" value="HTH-like_dom"/>
</dbReference>
<evidence type="ECO:0000259" key="1">
    <source>
        <dbReference type="Pfam" id="PF13276"/>
    </source>
</evidence>
<dbReference type="OrthoDB" id="9774685at2"/>
<dbReference type="AlphaFoldDB" id="A0A4P7ULL2"/>
<reference evidence="2 3" key="1">
    <citation type="submission" date="2019-02" db="EMBL/GenBank/DDBJ databases">
        <title>Complete Genome Sequence of Desulfovibrio desulfuricans IC1, a Sulfonate Utilizing Anaerobe.</title>
        <authorList>
            <person name="Day L.A."/>
            <person name="De Leon K.B."/>
            <person name="Wall J.D."/>
        </authorList>
    </citation>
    <scope>NUCLEOTIDE SEQUENCE [LARGE SCALE GENOMIC DNA]</scope>
    <source>
        <strain evidence="2 3">IC1</strain>
    </source>
</reference>
<dbReference type="EMBL" id="CP036295">
    <property type="protein sequence ID" value="QCC85804.1"/>
    <property type="molecule type" value="Genomic_DNA"/>
</dbReference>
<accession>A0A4P7ULL2</accession>
<dbReference type="Pfam" id="PF13276">
    <property type="entry name" value="HTH_21"/>
    <property type="match status" value="1"/>
</dbReference>
<evidence type="ECO:0000313" key="3">
    <source>
        <dbReference type="Proteomes" id="UP000297065"/>
    </source>
</evidence>
<name>A0A4P7ULL2_DESDE</name>
<proteinExistence type="predicted"/>
<organism evidence="2 3">
    <name type="scientific">Desulfovibrio desulfuricans</name>
    <dbReference type="NCBI Taxonomy" id="876"/>
    <lineage>
        <taxon>Bacteria</taxon>
        <taxon>Pseudomonadati</taxon>
        <taxon>Thermodesulfobacteriota</taxon>
        <taxon>Desulfovibrionia</taxon>
        <taxon>Desulfovibrionales</taxon>
        <taxon>Desulfovibrionaceae</taxon>
        <taxon>Desulfovibrio</taxon>
    </lineage>
</organism>